<organism evidence="2 3">
    <name type="scientific">Potamilus streckersoni</name>
    <dbReference type="NCBI Taxonomy" id="2493646"/>
    <lineage>
        <taxon>Eukaryota</taxon>
        <taxon>Metazoa</taxon>
        <taxon>Spiralia</taxon>
        <taxon>Lophotrochozoa</taxon>
        <taxon>Mollusca</taxon>
        <taxon>Bivalvia</taxon>
        <taxon>Autobranchia</taxon>
        <taxon>Heteroconchia</taxon>
        <taxon>Palaeoheterodonta</taxon>
        <taxon>Unionida</taxon>
        <taxon>Unionoidea</taxon>
        <taxon>Unionidae</taxon>
        <taxon>Ambleminae</taxon>
        <taxon>Lampsilini</taxon>
        <taxon>Potamilus</taxon>
    </lineage>
</organism>
<comment type="caution">
    <text evidence="2">The sequence shown here is derived from an EMBL/GenBank/DDBJ whole genome shotgun (WGS) entry which is preliminary data.</text>
</comment>
<keyword evidence="3" id="KW-1185">Reference proteome</keyword>
<feature type="non-terminal residue" evidence="2">
    <location>
        <position position="77"/>
    </location>
</feature>
<evidence type="ECO:0000256" key="1">
    <source>
        <dbReference type="SAM" id="MobiDB-lite"/>
    </source>
</evidence>
<reference evidence="2" key="1">
    <citation type="journal article" date="2021" name="Genome Biol. Evol.">
        <title>A High-Quality Reference Genome for a Parasitic Bivalve with Doubly Uniparental Inheritance (Bivalvia: Unionida).</title>
        <authorList>
            <person name="Smith C.H."/>
        </authorList>
    </citation>
    <scope>NUCLEOTIDE SEQUENCE</scope>
    <source>
        <strain evidence="2">CHS0354</strain>
    </source>
</reference>
<feature type="region of interest" description="Disordered" evidence="1">
    <location>
        <begin position="1"/>
        <end position="27"/>
    </location>
</feature>
<gene>
    <name evidence="2" type="ORF">CHS0354_006053</name>
</gene>
<name>A0AAE0S3C8_9BIVA</name>
<dbReference type="AlphaFoldDB" id="A0AAE0S3C8"/>
<evidence type="ECO:0000313" key="3">
    <source>
        <dbReference type="Proteomes" id="UP001195483"/>
    </source>
</evidence>
<accession>A0AAE0S3C8</accession>
<proteinExistence type="predicted"/>
<dbReference type="Proteomes" id="UP001195483">
    <property type="component" value="Unassembled WGS sequence"/>
</dbReference>
<protein>
    <submittedName>
        <fullName evidence="2">Uncharacterized protein</fullName>
    </submittedName>
</protein>
<dbReference type="EMBL" id="JAEAOA010000425">
    <property type="protein sequence ID" value="KAK3584517.1"/>
    <property type="molecule type" value="Genomic_DNA"/>
</dbReference>
<evidence type="ECO:0000313" key="2">
    <source>
        <dbReference type="EMBL" id="KAK3584517.1"/>
    </source>
</evidence>
<sequence>MDNTRHQKTGRNTTEQDKTNKTNITKQYMQTHKYTPCNQSPYTRTYILNVHSLETTALNRLWTNLSVPTEISVYISN</sequence>
<reference evidence="2" key="3">
    <citation type="submission" date="2023-05" db="EMBL/GenBank/DDBJ databases">
        <authorList>
            <person name="Smith C.H."/>
        </authorList>
    </citation>
    <scope>NUCLEOTIDE SEQUENCE</scope>
    <source>
        <strain evidence="2">CHS0354</strain>
        <tissue evidence="2">Mantle</tissue>
    </source>
</reference>
<reference evidence="2" key="2">
    <citation type="journal article" date="2021" name="Genome Biol. Evol.">
        <title>Developing a high-quality reference genome for a parasitic bivalve with doubly uniparental inheritance (Bivalvia: Unionida).</title>
        <authorList>
            <person name="Smith C.H."/>
        </authorList>
    </citation>
    <scope>NUCLEOTIDE SEQUENCE</scope>
    <source>
        <strain evidence="2">CHS0354</strain>
        <tissue evidence="2">Mantle</tissue>
    </source>
</reference>